<dbReference type="AlphaFoldDB" id="A0A1C2G087"/>
<accession>A0A1C2G087</accession>
<dbReference type="RefSeq" id="WP_065971216.1">
    <property type="nucleotide sequence ID" value="NZ_CP080624.1"/>
</dbReference>
<comment type="caution">
    <text evidence="1">The sequence shown here is derived from an EMBL/GenBank/DDBJ whole genome shotgun (WGS) entry which is preliminary data.</text>
</comment>
<sequence>MAWRTERGASLWSALICVIVIGFWVFLGFKIGPSYLDNWQIEKALASVAKQPGAASMGRSELRAALRREFSVGYVSHVSVHRDLHFQRTAQGGRVMVFLYHVHIPIMANIAADLRFDDRHAVTGR</sequence>
<name>A0A1C2G087_9GAMM</name>
<dbReference type="Proteomes" id="UP000253250">
    <property type="component" value="Unassembled WGS sequence"/>
</dbReference>
<dbReference type="STRING" id="163359.A9R16_14050"/>
<reference evidence="1 2" key="1">
    <citation type="submission" date="2018-02" db="EMBL/GenBank/DDBJ databases">
        <title>Insights into the biology of acidophilic members of the Acidiferrobacteraceae family derived from comparative genomic analyses.</title>
        <authorList>
            <person name="Issotta F."/>
            <person name="Thyssen C."/>
            <person name="Mena C."/>
            <person name="Moya A."/>
            <person name="Bellenberg S."/>
            <person name="Sproer C."/>
            <person name="Covarrubias P.C."/>
            <person name="Sand W."/>
            <person name="Quatrini R."/>
            <person name="Vera M."/>
        </authorList>
    </citation>
    <scope>NUCLEOTIDE SEQUENCE [LARGE SCALE GENOMIC DNA]</scope>
    <source>
        <strain evidence="2">m-1</strain>
    </source>
</reference>
<protein>
    <submittedName>
        <fullName evidence="1">DUF4845 domain-containing protein</fullName>
    </submittedName>
</protein>
<dbReference type="EMBL" id="PSYR01000001">
    <property type="protein sequence ID" value="RCN59321.1"/>
    <property type="molecule type" value="Genomic_DNA"/>
</dbReference>
<proteinExistence type="predicted"/>
<evidence type="ECO:0000313" key="1">
    <source>
        <dbReference type="EMBL" id="RCN59321.1"/>
    </source>
</evidence>
<dbReference type="Pfam" id="PF16137">
    <property type="entry name" value="DUF4845"/>
    <property type="match status" value="1"/>
</dbReference>
<dbReference type="InterPro" id="IPR032314">
    <property type="entry name" value="DUF4845"/>
</dbReference>
<keyword evidence="2" id="KW-1185">Reference proteome</keyword>
<gene>
    <name evidence="1" type="ORF">C4900_06370</name>
</gene>
<evidence type="ECO:0000313" key="2">
    <source>
        <dbReference type="Proteomes" id="UP000253250"/>
    </source>
</evidence>
<organism evidence="1 2">
    <name type="scientific">Acidiferrobacter thiooxydans</name>
    <dbReference type="NCBI Taxonomy" id="163359"/>
    <lineage>
        <taxon>Bacteria</taxon>
        <taxon>Pseudomonadati</taxon>
        <taxon>Pseudomonadota</taxon>
        <taxon>Gammaproteobacteria</taxon>
        <taxon>Acidiferrobacterales</taxon>
        <taxon>Acidiferrobacteraceae</taxon>
        <taxon>Acidiferrobacter</taxon>
    </lineage>
</organism>
<dbReference type="OrthoDB" id="5569427at2"/>